<dbReference type="RefSeq" id="WP_221860704.1">
    <property type="nucleotide sequence ID" value="NZ_BAAAYV010000015.1"/>
</dbReference>
<dbReference type="Proteomes" id="UP001410795">
    <property type="component" value="Unassembled WGS sequence"/>
</dbReference>
<name>A0ABP7BMI7_9MICO</name>
<accession>A0ABP7BMI7</accession>
<comment type="caution">
    <text evidence="1">The sequence shown here is derived from an EMBL/GenBank/DDBJ whole genome shotgun (WGS) entry which is preliminary data.</text>
</comment>
<protein>
    <submittedName>
        <fullName evidence="1">Uncharacterized protein</fullName>
    </submittedName>
</protein>
<organism evidence="1 2">
    <name type="scientific">Microbacterium marinilacus</name>
    <dbReference type="NCBI Taxonomy" id="415209"/>
    <lineage>
        <taxon>Bacteria</taxon>
        <taxon>Bacillati</taxon>
        <taxon>Actinomycetota</taxon>
        <taxon>Actinomycetes</taxon>
        <taxon>Micrococcales</taxon>
        <taxon>Microbacteriaceae</taxon>
        <taxon>Microbacterium</taxon>
    </lineage>
</organism>
<evidence type="ECO:0000313" key="2">
    <source>
        <dbReference type="Proteomes" id="UP001410795"/>
    </source>
</evidence>
<gene>
    <name evidence="1" type="ORF">GCM10022202_27000</name>
</gene>
<evidence type="ECO:0000313" key="1">
    <source>
        <dbReference type="EMBL" id="GAA3663757.1"/>
    </source>
</evidence>
<reference evidence="2" key="1">
    <citation type="journal article" date="2019" name="Int. J. Syst. Evol. Microbiol.">
        <title>The Global Catalogue of Microorganisms (GCM) 10K type strain sequencing project: providing services to taxonomists for standard genome sequencing and annotation.</title>
        <authorList>
            <consortium name="The Broad Institute Genomics Platform"/>
            <consortium name="The Broad Institute Genome Sequencing Center for Infectious Disease"/>
            <person name="Wu L."/>
            <person name="Ma J."/>
        </authorList>
    </citation>
    <scope>NUCLEOTIDE SEQUENCE [LARGE SCALE GENOMIC DNA]</scope>
    <source>
        <strain evidence="2">JCM 16546</strain>
    </source>
</reference>
<keyword evidence="2" id="KW-1185">Reference proteome</keyword>
<sequence length="197" mass="21668">MSIILDAGPGLTFMAARQQNVLIQAASSQQIQLAVPQRVDGEIEGKCRDPKFSRTGALNLWRRLKAARHIEILEDELRGPHFAQAIARVSGMPARERLRQRESLGEILAIAHASSLAQQGVNAYVLIDEGDGRRRARREIAYLHGKAAPGELTLWSTLQVMQQAGASGWVANGLTWQAAYEHMRQFDGALAPLPART</sequence>
<dbReference type="EMBL" id="BAAAYV010000015">
    <property type="protein sequence ID" value="GAA3663757.1"/>
    <property type="molecule type" value="Genomic_DNA"/>
</dbReference>
<proteinExistence type="predicted"/>